<organism evidence="2 3">
    <name type="scientific">Mycena maculata</name>
    <dbReference type="NCBI Taxonomy" id="230809"/>
    <lineage>
        <taxon>Eukaryota</taxon>
        <taxon>Fungi</taxon>
        <taxon>Dikarya</taxon>
        <taxon>Basidiomycota</taxon>
        <taxon>Agaricomycotina</taxon>
        <taxon>Agaricomycetes</taxon>
        <taxon>Agaricomycetidae</taxon>
        <taxon>Agaricales</taxon>
        <taxon>Marasmiineae</taxon>
        <taxon>Mycenaceae</taxon>
        <taxon>Mycena</taxon>
    </lineage>
</organism>
<evidence type="ECO:0000313" key="3">
    <source>
        <dbReference type="Proteomes" id="UP001215280"/>
    </source>
</evidence>
<name>A0AAD7IN17_9AGAR</name>
<evidence type="ECO:0000313" key="2">
    <source>
        <dbReference type="EMBL" id="KAJ7745837.1"/>
    </source>
</evidence>
<evidence type="ECO:0000256" key="1">
    <source>
        <dbReference type="SAM" id="MobiDB-lite"/>
    </source>
</evidence>
<dbReference type="EMBL" id="JARJLG010000101">
    <property type="protein sequence ID" value="KAJ7745837.1"/>
    <property type="molecule type" value="Genomic_DNA"/>
</dbReference>
<reference evidence="2" key="1">
    <citation type="submission" date="2023-03" db="EMBL/GenBank/DDBJ databases">
        <title>Massive genome expansion in bonnet fungi (Mycena s.s.) driven by repeated elements and novel gene families across ecological guilds.</title>
        <authorList>
            <consortium name="Lawrence Berkeley National Laboratory"/>
            <person name="Harder C.B."/>
            <person name="Miyauchi S."/>
            <person name="Viragh M."/>
            <person name="Kuo A."/>
            <person name="Thoen E."/>
            <person name="Andreopoulos B."/>
            <person name="Lu D."/>
            <person name="Skrede I."/>
            <person name="Drula E."/>
            <person name="Henrissat B."/>
            <person name="Morin E."/>
            <person name="Kohler A."/>
            <person name="Barry K."/>
            <person name="LaButti K."/>
            <person name="Morin E."/>
            <person name="Salamov A."/>
            <person name="Lipzen A."/>
            <person name="Mereny Z."/>
            <person name="Hegedus B."/>
            <person name="Baldrian P."/>
            <person name="Stursova M."/>
            <person name="Weitz H."/>
            <person name="Taylor A."/>
            <person name="Grigoriev I.V."/>
            <person name="Nagy L.G."/>
            <person name="Martin F."/>
            <person name="Kauserud H."/>
        </authorList>
    </citation>
    <scope>NUCLEOTIDE SEQUENCE</scope>
    <source>
        <strain evidence="2">CBHHK188m</strain>
    </source>
</reference>
<feature type="region of interest" description="Disordered" evidence="1">
    <location>
        <begin position="231"/>
        <end position="268"/>
    </location>
</feature>
<comment type="caution">
    <text evidence="2">The sequence shown here is derived from an EMBL/GenBank/DDBJ whole genome shotgun (WGS) entry which is preliminary data.</text>
</comment>
<protein>
    <submittedName>
        <fullName evidence="2">Uncharacterized protein</fullName>
    </submittedName>
</protein>
<accession>A0AAD7IN17</accession>
<dbReference type="AlphaFoldDB" id="A0AAD7IN17"/>
<dbReference type="Proteomes" id="UP001215280">
    <property type="component" value="Unassembled WGS sequence"/>
</dbReference>
<sequence length="289" mass="31794">MGGTLWACGPGQTIDDVFELDDPVSMYYRYSGFTDFKGIILKATIAFLIALSGKQISKKLLIDAGIITQEEVWDMDEAVVIANYCSRIDAAIPLLKSWLNTKRDPRPKGPIHNMFGGFGSCSDFGQLLAQQSFLADFLADLPIDYDVINPGGLEPEQVAVPHTLTELRLAGIHHFLLFPDANGTLPYEKVEEVERLLKMVRSYCEFDPHDWGGPPPPPEYQPPRVRAPAPATDILASDDTDGGGSETKQDEDPGAEMPDGDDADEQHFISETAAEVEIQPIVRPMIGYI</sequence>
<feature type="compositionally biased region" description="Acidic residues" evidence="1">
    <location>
        <begin position="252"/>
        <end position="264"/>
    </location>
</feature>
<keyword evidence="3" id="KW-1185">Reference proteome</keyword>
<proteinExistence type="predicted"/>
<gene>
    <name evidence="2" type="ORF">DFH07DRAFT_977189</name>
</gene>